<dbReference type="InterPro" id="IPR009875">
    <property type="entry name" value="PilZ_domain"/>
</dbReference>
<proteinExistence type="predicted"/>
<evidence type="ECO:0000313" key="2">
    <source>
        <dbReference type="EMBL" id="PCI29789.1"/>
    </source>
</evidence>
<gene>
    <name evidence="2" type="ORF">COB67_03320</name>
</gene>
<dbReference type="Gene3D" id="2.40.10.220">
    <property type="entry name" value="predicted glycosyltransferase like domains"/>
    <property type="match status" value="1"/>
</dbReference>
<comment type="caution">
    <text evidence="2">The sequence shown here is derived from an EMBL/GenBank/DDBJ whole genome shotgun (WGS) entry which is preliminary data.</text>
</comment>
<dbReference type="GO" id="GO:0035438">
    <property type="term" value="F:cyclic-di-GMP binding"/>
    <property type="evidence" value="ECO:0007669"/>
    <property type="project" value="InterPro"/>
</dbReference>
<feature type="domain" description="PilZ" evidence="1">
    <location>
        <begin position="4"/>
        <end position="102"/>
    </location>
</feature>
<evidence type="ECO:0000313" key="3">
    <source>
        <dbReference type="Proteomes" id="UP000218113"/>
    </source>
</evidence>
<sequence>MTENRRHFSRVKFKARIILKKDHRIQEAHLLDISLKGALVEIDREFDLSQNEMCTFEFHLNEADLILPIEAKLIYQQEAHHLGFRFCEMELDTLTHLRRLIELNIGNAELVQKELFFF</sequence>
<organism evidence="2 3">
    <name type="scientific">SAR324 cluster bacterium</name>
    <dbReference type="NCBI Taxonomy" id="2024889"/>
    <lineage>
        <taxon>Bacteria</taxon>
        <taxon>Deltaproteobacteria</taxon>
        <taxon>SAR324 cluster</taxon>
    </lineage>
</organism>
<protein>
    <recommendedName>
        <fullName evidence="1">PilZ domain-containing protein</fullName>
    </recommendedName>
</protein>
<accession>A0A2A4T918</accession>
<dbReference type="AlphaFoldDB" id="A0A2A4T918"/>
<dbReference type="Pfam" id="PF07238">
    <property type="entry name" value="PilZ"/>
    <property type="match status" value="1"/>
</dbReference>
<dbReference type="PIRSF" id="PIRSF028141">
    <property type="entry name" value="C-di-GMP_BP_PA4608"/>
    <property type="match status" value="1"/>
</dbReference>
<name>A0A2A4T918_9DELT</name>
<reference evidence="3" key="1">
    <citation type="submission" date="2017-08" db="EMBL/GenBank/DDBJ databases">
        <title>A dynamic microbial community with high functional redundancy inhabits the cold, oxic subseafloor aquifer.</title>
        <authorList>
            <person name="Tully B.J."/>
            <person name="Wheat C.G."/>
            <person name="Glazer B.T."/>
            <person name="Huber J.A."/>
        </authorList>
    </citation>
    <scope>NUCLEOTIDE SEQUENCE [LARGE SCALE GENOMIC DNA]</scope>
</reference>
<dbReference type="Proteomes" id="UP000218113">
    <property type="component" value="Unassembled WGS sequence"/>
</dbReference>
<dbReference type="EMBL" id="NVSR01000010">
    <property type="protein sequence ID" value="PCI29789.1"/>
    <property type="molecule type" value="Genomic_DNA"/>
</dbReference>
<evidence type="ECO:0000259" key="1">
    <source>
        <dbReference type="Pfam" id="PF07238"/>
    </source>
</evidence>
<dbReference type="SUPFAM" id="SSF141371">
    <property type="entry name" value="PilZ domain-like"/>
    <property type="match status" value="1"/>
</dbReference>
<dbReference type="InterPro" id="IPR027021">
    <property type="entry name" value="C-di-GMP_BP_PA4608"/>
</dbReference>